<gene>
    <name evidence="7" type="ORF">C3L33_19490</name>
</gene>
<dbReference type="SUPFAM" id="SSF48576">
    <property type="entry name" value="Terpenoid synthases"/>
    <property type="match status" value="1"/>
</dbReference>
<dbReference type="PANTHER" id="PTHR31945">
    <property type="entry name" value="TRANSCRIPTION FACTOR SCREAM2-RELATED"/>
    <property type="match status" value="1"/>
</dbReference>
<dbReference type="AlphaFoldDB" id="A0A6A4KTL5"/>
<feature type="compositionally biased region" description="Basic and acidic residues" evidence="5">
    <location>
        <begin position="650"/>
        <end position="665"/>
    </location>
</feature>
<comment type="subcellular location">
    <subcellularLocation>
        <location evidence="1">Nucleus</location>
    </subcellularLocation>
</comment>
<evidence type="ECO:0000313" key="7">
    <source>
        <dbReference type="EMBL" id="KAE9448612.1"/>
    </source>
</evidence>
<feature type="domain" description="BHLH" evidence="6">
    <location>
        <begin position="541"/>
        <end position="590"/>
    </location>
</feature>
<evidence type="ECO:0000256" key="2">
    <source>
        <dbReference type="ARBA" id="ARBA00023015"/>
    </source>
</evidence>
<feature type="region of interest" description="Disordered" evidence="5">
    <location>
        <begin position="754"/>
        <end position="798"/>
    </location>
</feature>
<dbReference type="InterPro" id="IPR011598">
    <property type="entry name" value="bHLH_dom"/>
</dbReference>
<keyword evidence="8" id="KW-1185">Reference proteome</keyword>
<dbReference type="InterPro" id="IPR036638">
    <property type="entry name" value="HLH_DNA-bd_sf"/>
</dbReference>
<dbReference type="GO" id="GO:0043565">
    <property type="term" value="F:sequence-specific DNA binding"/>
    <property type="evidence" value="ECO:0007669"/>
    <property type="project" value="TreeGrafter"/>
</dbReference>
<dbReference type="SMART" id="SM00353">
    <property type="entry name" value="HLH"/>
    <property type="match status" value="1"/>
</dbReference>
<organism evidence="7 8">
    <name type="scientific">Rhododendron williamsianum</name>
    <dbReference type="NCBI Taxonomy" id="262921"/>
    <lineage>
        <taxon>Eukaryota</taxon>
        <taxon>Viridiplantae</taxon>
        <taxon>Streptophyta</taxon>
        <taxon>Embryophyta</taxon>
        <taxon>Tracheophyta</taxon>
        <taxon>Spermatophyta</taxon>
        <taxon>Magnoliopsida</taxon>
        <taxon>eudicotyledons</taxon>
        <taxon>Gunneridae</taxon>
        <taxon>Pentapetalae</taxon>
        <taxon>asterids</taxon>
        <taxon>Ericales</taxon>
        <taxon>Ericaceae</taxon>
        <taxon>Ericoideae</taxon>
        <taxon>Rhodoreae</taxon>
        <taxon>Rhododendron</taxon>
    </lineage>
</organism>
<dbReference type="InterPro" id="IPR054502">
    <property type="entry name" value="bHLH-TF_ACT-like_plant"/>
</dbReference>
<name>A0A6A4KTL5_9ERIC</name>
<comment type="caution">
    <text evidence="7">The sequence shown here is derived from an EMBL/GenBank/DDBJ whole genome shotgun (WGS) entry which is preliminary data.</text>
</comment>
<dbReference type="CDD" id="cd11443">
    <property type="entry name" value="bHLH_AtAMS_like"/>
    <property type="match status" value="1"/>
</dbReference>
<reference evidence="7 8" key="1">
    <citation type="journal article" date="2019" name="Genome Biol. Evol.">
        <title>The Rhododendron genome and chromosomal organization provide insight into shared whole-genome duplications across the heath family (Ericaceae).</title>
        <authorList>
            <person name="Soza V.L."/>
            <person name="Lindsley D."/>
            <person name="Waalkes A."/>
            <person name="Ramage E."/>
            <person name="Patwardhan R.P."/>
            <person name="Burton J.N."/>
            <person name="Adey A."/>
            <person name="Kumar A."/>
            <person name="Qiu R."/>
            <person name="Shendure J."/>
            <person name="Hall B."/>
        </authorList>
    </citation>
    <scope>NUCLEOTIDE SEQUENCE [LARGE SCALE GENOMIC DNA]</scope>
    <source>
        <strain evidence="7">RSF 1966-606</strain>
    </source>
</reference>
<dbReference type="InterPro" id="IPR008949">
    <property type="entry name" value="Isoprenoid_synthase_dom_sf"/>
</dbReference>
<dbReference type="Gene3D" id="4.10.280.10">
    <property type="entry name" value="Helix-loop-helix DNA-binding domain"/>
    <property type="match status" value="1"/>
</dbReference>
<dbReference type="Pfam" id="PF22754">
    <property type="entry name" value="bHLH-TF_ACT-like_plant"/>
    <property type="match status" value="1"/>
</dbReference>
<evidence type="ECO:0000256" key="4">
    <source>
        <dbReference type="ARBA" id="ARBA00023242"/>
    </source>
</evidence>
<dbReference type="EMBL" id="QEFC01003405">
    <property type="protein sequence ID" value="KAE9448612.1"/>
    <property type="molecule type" value="Genomic_DNA"/>
</dbReference>
<proteinExistence type="predicted"/>
<dbReference type="FunFam" id="1.10.600.10:FF:000022">
    <property type="entry name" value="NADH dehydrogenase complex assembly factor 6-like protein"/>
    <property type="match status" value="1"/>
</dbReference>
<keyword evidence="2" id="KW-0805">Transcription regulation</keyword>
<evidence type="ECO:0000259" key="6">
    <source>
        <dbReference type="PROSITE" id="PS50888"/>
    </source>
</evidence>
<dbReference type="PANTHER" id="PTHR31945:SF11">
    <property type="entry name" value="TRANSCRIPTION FACTOR ABORTED MICROSPORES"/>
    <property type="match status" value="1"/>
</dbReference>
<dbReference type="GO" id="GO:0005634">
    <property type="term" value="C:nucleus"/>
    <property type="evidence" value="ECO:0007669"/>
    <property type="project" value="UniProtKB-SubCell"/>
</dbReference>
<feature type="region of interest" description="Disordered" evidence="5">
    <location>
        <begin position="633"/>
        <end position="666"/>
    </location>
</feature>
<dbReference type="Gene3D" id="1.10.600.10">
    <property type="entry name" value="Farnesyl Diphosphate Synthase"/>
    <property type="match status" value="1"/>
</dbReference>
<dbReference type="SUPFAM" id="SSF47459">
    <property type="entry name" value="HLH, helix-loop-helix DNA-binding domain"/>
    <property type="match status" value="1"/>
</dbReference>
<dbReference type="InterPro" id="IPR002060">
    <property type="entry name" value="Squ/phyt_synthse"/>
</dbReference>
<feature type="region of interest" description="Disordered" evidence="5">
    <location>
        <begin position="528"/>
        <end position="552"/>
    </location>
</feature>
<dbReference type="OrthoDB" id="1890947at2759"/>
<evidence type="ECO:0000256" key="1">
    <source>
        <dbReference type="ARBA" id="ARBA00004123"/>
    </source>
</evidence>
<keyword evidence="3" id="KW-0804">Transcription</keyword>
<dbReference type="Proteomes" id="UP000428333">
    <property type="component" value="Linkage Group LG12"/>
</dbReference>
<accession>A0A6A4KTL5</accession>
<feature type="compositionally biased region" description="Basic and acidic residues" evidence="5">
    <location>
        <begin position="759"/>
        <end position="777"/>
    </location>
</feature>
<evidence type="ECO:0000313" key="8">
    <source>
        <dbReference type="Proteomes" id="UP000428333"/>
    </source>
</evidence>
<dbReference type="Pfam" id="PF00010">
    <property type="entry name" value="HLH"/>
    <property type="match status" value="1"/>
</dbReference>
<evidence type="ECO:0000256" key="3">
    <source>
        <dbReference type="ARBA" id="ARBA00023163"/>
    </source>
</evidence>
<evidence type="ECO:0000256" key="5">
    <source>
        <dbReference type="SAM" id="MobiDB-lite"/>
    </source>
</evidence>
<feature type="non-terminal residue" evidence="7">
    <location>
        <position position="1"/>
    </location>
</feature>
<keyword evidence="4" id="KW-0539">Nucleus</keyword>
<dbReference type="InterPro" id="IPR051358">
    <property type="entry name" value="TF_AMS/ICE1/BHLH6-like"/>
</dbReference>
<protein>
    <recommendedName>
        <fullName evidence="6">BHLH domain-containing protein</fullName>
    </recommendedName>
</protein>
<dbReference type="GO" id="GO:0003700">
    <property type="term" value="F:DNA-binding transcription factor activity"/>
    <property type="evidence" value="ECO:0007669"/>
    <property type="project" value="TreeGrafter"/>
</dbReference>
<sequence length="798" mass="88916">MNGASASGGIKSAFSYCVQQVRNYDYHHYLCLLELPPSMRKAAFALRAFNVETARAMDVASDPKIGLMRLLWWREAIDKIFAHKLIEHPTAQALSSVISEHKTSKSWLKRSVEARINDAQREVNEIPETIEDLEKYAEDTVSTILYMTLQAGGIKSTAADHAASHIGKASGLLLLLKSLPYHASRNRLCSYIPSKVAANHGLLVNQGGPLEIRMDSREGMCDAVFEMSSAANAHLQKARELAATVPKEARAVLLPAVPAQVLLDSLNRVQFDVFDPRLATGILGPVFEMHSGSVEFPSNRGSCALVERSRYVVSLLHMLGYEIKEAIHHLAFSCGAACIEELGKGFLEWMDCCCAGSENIQNGGEDPFTVSSVTHCRDAMFQHPRTKPCDLLAEFPPSIPLDSGCNSGDLNLKRRIYAQALMSNQARWLNFSASNSDSNPLEVPEDQEIIDYIASQCTMLLEQQSTINSSSMDPNFSMNENNQIDLTNNPFLPSPENSNLPYDITADRIQLNSPMNFMQPSFFDGSNYEDDAKYRRRTGKGPQSKNLQAERKRRKKLNDRLYTLRSLVPIITKLDRASILGDAIEFVKELLKQVSDLQLELEEQSGDDEGTENNGRSEILNAGLKREHENTLVGGNNMGAASYGSVAEPTNRKHDSDAYDHKSHQMEPQVEVAQIDENEFFVKVFCEHRSGGFVRLMEALNSLGLEVTNVNVTSCRSLVSNVFQVKKMDSEMVQADYVRDSLLEITRFGGWPDQVAKTSKNDQDGMDCHHHDHRSGGDRPNGLHNHQTSSHNLHHLHR</sequence>
<dbReference type="GO" id="GO:0046983">
    <property type="term" value="F:protein dimerization activity"/>
    <property type="evidence" value="ECO:0007669"/>
    <property type="project" value="InterPro"/>
</dbReference>
<dbReference type="PROSITE" id="PS50888">
    <property type="entry name" value="BHLH"/>
    <property type="match status" value="1"/>
</dbReference>
<dbReference type="Pfam" id="PF00494">
    <property type="entry name" value="SQS_PSY"/>
    <property type="match status" value="1"/>
</dbReference>